<sequence length="137" mass="15281">MPFRITGKYDLVICDIDGCLSPESHAPINISGLGKIAEEFQKRNWPIRVSMTWLYINCDLEHISKATAIDRLMIQTGIQPERTAGIGDTMGDRFIAERVSWFGCPANSEAEITKAAAYVSPHEEVEGVLDILHQLVH</sequence>
<dbReference type="Proteomes" id="UP000319143">
    <property type="component" value="Unassembled WGS sequence"/>
</dbReference>
<dbReference type="Gene3D" id="3.40.50.1000">
    <property type="entry name" value="HAD superfamily/HAD-like"/>
    <property type="match status" value="1"/>
</dbReference>
<proteinExistence type="predicted"/>
<dbReference type="Pfam" id="PF08282">
    <property type="entry name" value="Hydrolase_3"/>
    <property type="match status" value="1"/>
</dbReference>
<dbReference type="InterPro" id="IPR036412">
    <property type="entry name" value="HAD-like_sf"/>
</dbReference>
<dbReference type="OrthoDB" id="9810101at2"/>
<dbReference type="EMBL" id="SJPV01000011">
    <property type="protein sequence ID" value="TWU32845.1"/>
    <property type="molecule type" value="Genomic_DNA"/>
</dbReference>
<reference evidence="1 2" key="1">
    <citation type="submission" date="2019-02" db="EMBL/GenBank/DDBJ databases">
        <title>Deep-cultivation of Planctomycetes and their phenomic and genomic characterization uncovers novel biology.</title>
        <authorList>
            <person name="Wiegand S."/>
            <person name="Jogler M."/>
            <person name="Boedeker C."/>
            <person name="Pinto D."/>
            <person name="Vollmers J."/>
            <person name="Rivas-Marin E."/>
            <person name="Kohn T."/>
            <person name="Peeters S.H."/>
            <person name="Heuer A."/>
            <person name="Rast P."/>
            <person name="Oberbeckmann S."/>
            <person name="Bunk B."/>
            <person name="Jeske O."/>
            <person name="Meyerdierks A."/>
            <person name="Storesund J.E."/>
            <person name="Kallscheuer N."/>
            <person name="Luecker S."/>
            <person name="Lage O.M."/>
            <person name="Pohl T."/>
            <person name="Merkel B.J."/>
            <person name="Hornburger P."/>
            <person name="Mueller R.-W."/>
            <person name="Bruemmer F."/>
            <person name="Labrenz M."/>
            <person name="Spormann A.M."/>
            <person name="Op Den Camp H."/>
            <person name="Overmann J."/>
            <person name="Amann R."/>
            <person name="Jetten M.S.M."/>
            <person name="Mascher T."/>
            <person name="Medema M.H."/>
            <person name="Devos D.P."/>
            <person name="Kaster A.-K."/>
            <person name="Ovreas L."/>
            <person name="Rohde M."/>
            <person name="Galperin M.Y."/>
            <person name="Jogler C."/>
        </authorList>
    </citation>
    <scope>NUCLEOTIDE SEQUENCE [LARGE SCALE GENOMIC DNA]</scope>
    <source>
        <strain evidence="1 2">Poly41</strain>
    </source>
</reference>
<gene>
    <name evidence="1" type="ORF">Poly41_52220</name>
</gene>
<evidence type="ECO:0000313" key="1">
    <source>
        <dbReference type="EMBL" id="TWU32845.1"/>
    </source>
</evidence>
<protein>
    <submittedName>
        <fullName evidence="1">Phosphoglycolate phosphatase</fullName>
    </submittedName>
</protein>
<name>A0A5C6D9K0_9BACT</name>
<dbReference type="SUPFAM" id="SSF56784">
    <property type="entry name" value="HAD-like"/>
    <property type="match status" value="1"/>
</dbReference>
<dbReference type="RefSeq" id="WP_146529931.1">
    <property type="nucleotide sequence ID" value="NZ_SJPV01000011.1"/>
</dbReference>
<evidence type="ECO:0000313" key="2">
    <source>
        <dbReference type="Proteomes" id="UP000319143"/>
    </source>
</evidence>
<comment type="caution">
    <text evidence="1">The sequence shown here is derived from an EMBL/GenBank/DDBJ whole genome shotgun (WGS) entry which is preliminary data.</text>
</comment>
<keyword evidence="2" id="KW-1185">Reference proteome</keyword>
<accession>A0A5C6D9K0</accession>
<dbReference type="AlphaFoldDB" id="A0A5C6D9K0"/>
<dbReference type="InterPro" id="IPR023214">
    <property type="entry name" value="HAD_sf"/>
</dbReference>
<organism evidence="1 2">
    <name type="scientific">Novipirellula artificiosorum</name>
    <dbReference type="NCBI Taxonomy" id="2528016"/>
    <lineage>
        <taxon>Bacteria</taxon>
        <taxon>Pseudomonadati</taxon>
        <taxon>Planctomycetota</taxon>
        <taxon>Planctomycetia</taxon>
        <taxon>Pirellulales</taxon>
        <taxon>Pirellulaceae</taxon>
        <taxon>Novipirellula</taxon>
    </lineage>
</organism>